<dbReference type="InterPro" id="IPR050613">
    <property type="entry name" value="Sec_Metabolite_Reg"/>
</dbReference>
<dbReference type="AlphaFoldDB" id="A0A0F4Z1D9"/>
<dbReference type="Proteomes" id="UP000053958">
    <property type="component" value="Unassembled WGS sequence"/>
</dbReference>
<evidence type="ECO:0000313" key="9">
    <source>
        <dbReference type="EMBL" id="KKA24337.1"/>
    </source>
</evidence>
<evidence type="ECO:0000256" key="3">
    <source>
        <dbReference type="ARBA" id="ARBA00023015"/>
    </source>
</evidence>
<dbReference type="GO" id="GO:0005634">
    <property type="term" value="C:nucleus"/>
    <property type="evidence" value="ECO:0007669"/>
    <property type="project" value="UniProtKB-SubCell"/>
</dbReference>
<comment type="subcellular location">
    <subcellularLocation>
        <location evidence="1">Nucleus</location>
    </subcellularLocation>
</comment>
<dbReference type="STRING" id="1408163.A0A0F4Z1D9"/>
<dbReference type="PROSITE" id="PS50048">
    <property type="entry name" value="ZN2_CY6_FUNGAL_2"/>
    <property type="match status" value="1"/>
</dbReference>
<comment type="caution">
    <text evidence="9">The sequence shown here is derived from an EMBL/GenBank/DDBJ whole genome shotgun (WGS) entry which is preliminary data.</text>
</comment>
<dbReference type="InterPro" id="IPR007219">
    <property type="entry name" value="XnlR_reg_dom"/>
</dbReference>
<dbReference type="GeneID" id="25313973"/>
<dbReference type="Gene3D" id="4.10.240.10">
    <property type="entry name" value="Zn(2)-C6 fungal-type DNA-binding domain"/>
    <property type="match status" value="1"/>
</dbReference>
<dbReference type="Pfam" id="PF00172">
    <property type="entry name" value="Zn_clus"/>
    <property type="match status" value="1"/>
</dbReference>
<evidence type="ECO:0000256" key="1">
    <source>
        <dbReference type="ARBA" id="ARBA00004123"/>
    </source>
</evidence>
<feature type="region of interest" description="Disordered" evidence="7">
    <location>
        <begin position="171"/>
        <end position="191"/>
    </location>
</feature>
<dbReference type="OrthoDB" id="2269373at2759"/>
<feature type="domain" description="Zn(2)-C6 fungal-type" evidence="8">
    <location>
        <begin position="23"/>
        <end position="52"/>
    </location>
</feature>
<proteinExistence type="predicted"/>
<dbReference type="GO" id="GO:0006351">
    <property type="term" value="P:DNA-templated transcription"/>
    <property type="evidence" value="ECO:0007669"/>
    <property type="project" value="InterPro"/>
</dbReference>
<dbReference type="CDD" id="cd00067">
    <property type="entry name" value="GAL4"/>
    <property type="match status" value="1"/>
</dbReference>
<keyword evidence="2" id="KW-0479">Metal-binding</keyword>
<dbReference type="GO" id="GO:0000981">
    <property type="term" value="F:DNA-binding transcription factor activity, RNA polymerase II-specific"/>
    <property type="evidence" value="ECO:0007669"/>
    <property type="project" value="InterPro"/>
</dbReference>
<keyword evidence="4" id="KW-0238">DNA-binding</keyword>
<name>A0A0F4Z1D9_RASE3</name>
<evidence type="ECO:0000256" key="4">
    <source>
        <dbReference type="ARBA" id="ARBA00023125"/>
    </source>
</evidence>
<dbReference type="SMART" id="SM00906">
    <property type="entry name" value="Fungal_trans"/>
    <property type="match status" value="1"/>
</dbReference>
<gene>
    <name evidence="9" type="ORF">T310_1622</name>
</gene>
<feature type="region of interest" description="Disordered" evidence="7">
    <location>
        <begin position="1"/>
        <end position="20"/>
    </location>
</feature>
<dbReference type="GO" id="GO:0003677">
    <property type="term" value="F:DNA binding"/>
    <property type="evidence" value="ECO:0007669"/>
    <property type="project" value="UniProtKB-KW"/>
</dbReference>
<accession>A0A0F4Z1D9</accession>
<dbReference type="PANTHER" id="PTHR31001:SF85">
    <property type="entry name" value="ZN(II)2CYS6 TRANSCRIPTION FACTOR (EUROFUNG)"/>
    <property type="match status" value="1"/>
</dbReference>
<dbReference type="RefSeq" id="XP_013330949.1">
    <property type="nucleotide sequence ID" value="XM_013475495.1"/>
</dbReference>
<dbReference type="SUPFAM" id="SSF57701">
    <property type="entry name" value="Zn2/Cys6 DNA-binding domain"/>
    <property type="match status" value="1"/>
</dbReference>
<protein>
    <recommendedName>
        <fullName evidence="8">Zn(2)-C6 fungal-type domain-containing protein</fullName>
    </recommendedName>
</protein>
<keyword evidence="3" id="KW-0805">Transcription regulation</keyword>
<evidence type="ECO:0000256" key="2">
    <source>
        <dbReference type="ARBA" id="ARBA00022723"/>
    </source>
</evidence>
<dbReference type="CDD" id="cd12148">
    <property type="entry name" value="fungal_TF_MHR"/>
    <property type="match status" value="1"/>
</dbReference>
<evidence type="ECO:0000256" key="7">
    <source>
        <dbReference type="SAM" id="MobiDB-lite"/>
    </source>
</evidence>
<dbReference type="PANTHER" id="PTHR31001">
    <property type="entry name" value="UNCHARACTERIZED TRANSCRIPTIONAL REGULATORY PROTEIN"/>
    <property type="match status" value="1"/>
</dbReference>
<evidence type="ECO:0000256" key="5">
    <source>
        <dbReference type="ARBA" id="ARBA00023163"/>
    </source>
</evidence>
<dbReference type="EMBL" id="LASV01000065">
    <property type="protein sequence ID" value="KKA24337.1"/>
    <property type="molecule type" value="Genomic_DNA"/>
</dbReference>
<evidence type="ECO:0000259" key="8">
    <source>
        <dbReference type="PROSITE" id="PS50048"/>
    </source>
</evidence>
<organism evidence="9 10">
    <name type="scientific">Rasamsonia emersonii (strain ATCC 16479 / CBS 393.64 / IMI 116815)</name>
    <dbReference type="NCBI Taxonomy" id="1408163"/>
    <lineage>
        <taxon>Eukaryota</taxon>
        <taxon>Fungi</taxon>
        <taxon>Dikarya</taxon>
        <taxon>Ascomycota</taxon>
        <taxon>Pezizomycotina</taxon>
        <taxon>Eurotiomycetes</taxon>
        <taxon>Eurotiomycetidae</taxon>
        <taxon>Eurotiales</taxon>
        <taxon>Trichocomaceae</taxon>
        <taxon>Rasamsonia</taxon>
    </lineage>
</organism>
<keyword evidence="10" id="KW-1185">Reference proteome</keyword>
<keyword evidence="6" id="KW-0539">Nucleus</keyword>
<dbReference type="InterPro" id="IPR036864">
    <property type="entry name" value="Zn2-C6_fun-type_DNA-bd_sf"/>
</dbReference>
<reference evidence="9 10" key="1">
    <citation type="submission" date="2015-04" db="EMBL/GenBank/DDBJ databases">
        <authorList>
            <person name="Heijne W.H."/>
            <person name="Fedorova N.D."/>
            <person name="Nierman W.C."/>
            <person name="Vollebregt A.W."/>
            <person name="Zhao Z."/>
            <person name="Wu L."/>
            <person name="Kumar M."/>
            <person name="Stam H."/>
            <person name="van den Berg M.A."/>
            <person name="Pel H.J."/>
        </authorList>
    </citation>
    <scope>NUCLEOTIDE SEQUENCE [LARGE SCALE GENOMIC DNA]</scope>
    <source>
        <strain evidence="9 10">CBS 393.64</strain>
    </source>
</reference>
<evidence type="ECO:0000256" key="6">
    <source>
        <dbReference type="ARBA" id="ARBA00023242"/>
    </source>
</evidence>
<sequence length="752" mass="84529">MADPPSLAYSPANSSSQRPKTHACVLCQKRKVRCDRNEPCSGCVKAQVECVFREPLPPRRRKRKPEAILLARLKRYEEILGRNGIDPNVLDGSSENSAGSSRHNTYVNLVNSAESTPAVPNQFESNTKKIGPGRLIAKEGRSIYLDKFVSHVFQHKFGHCLRQLHQQSVEERQQREDILPESSDDVSDQSLHDQVDGIDPDENFLVFGSASRSLTDLHPSPIHIFKLWQVFLESVNPLTKIIHSPTLQQRILDAASDLSSVPRELEALMFAIYSAALTAMSDEEVAKTFGETKTRFLARCRQGAQQALINAGILKTSDMVVLQAFVIFLLSVRLVYNPHSLWSLSGIAVRVAQRIGLHRDGSHLGLSVFETELRRRLWWQVTVVDATIGHMSGSISSLLPVADTDTPLNVNDSDLYPEMKEKPIEHSGPTEMIFCQMRYEVGKWLRRQASSGVVTFDGHWRSISDTSVPLQEKDRAIDELENALEEKIVKHCDPSIPLHLVTLLVARSAVGMLRLAAHHPRCYQERGEHMTQSEKDRLFTICMNVAEYGNVLQTTKTTQRYLWHVDYHFPWDVLIYMLSELRYRTVGEETAKAWHLIDVACTRTYQQLGPKARSPLHLAIASLAVKAWAAHVAECERHQLPPLPCPQIITVFSKQIQRNKSYSQVASHSEQPDVTTSEGVAASGNLTNSAYEPVNVSRRRASSDDFGADITAMAEMFSSDNSPMDWGQWDDLLRQFQDQCGEGEAFSLTSNM</sequence>
<evidence type="ECO:0000313" key="10">
    <source>
        <dbReference type="Proteomes" id="UP000053958"/>
    </source>
</evidence>
<dbReference type="Pfam" id="PF04082">
    <property type="entry name" value="Fungal_trans"/>
    <property type="match status" value="1"/>
</dbReference>
<dbReference type="GO" id="GO:0008270">
    <property type="term" value="F:zinc ion binding"/>
    <property type="evidence" value="ECO:0007669"/>
    <property type="project" value="InterPro"/>
</dbReference>
<dbReference type="SMART" id="SM00066">
    <property type="entry name" value="GAL4"/>
    <property type="match status" value="1"/>
</dbReference>
<keyword evidence="5" id="KW-0804">Transcription</keyword>
<dbReference type="InterPro" id="IPR001138">
    <property type="entry name" value="Zn2Cys6_DnaBD"/>
</dbReference>